<dbReference type="SMART" id="SM00347">
    <property type="entry name" value="HTH_MARR"/>
    <property type="match status" value="1"/>
</dbReference>
<dbReference type="InterPro" id="IPR036390">
    <property type="entry name" value="WH_DNA-bd_sf"/>
</dbReference>
<dbReference type="RefSeq" id="WP_155573318.1">
    <property type="nucleotide sequence ID" value="NZ_JANIDX010000002.1"/>
</dbReference>
<dbReference type="Proteomes" id="UP001165575">
    <property type="component" value="Unassembled WGS sequence"/>
</dbReference>
<evidence type="ECO:0000313" key="2">
    <source>
        <dbReference type="EMBL" id="MCX5619375.1"/>
    </source>
</evidence>
<dbReference type="InterPro" id="IPR039422">
    <property type="entry name" value="MarR/SlyA-like"/>
</dbReference>
<dbReference type="PROSITE" id="PS50995">
    <property type="entry name" value="HTH_MARR_2"/>
    <property type="match status" value="1"/>
</dbReference>
<sequence length="158" mass="17617">MMQDEGRAMVETHLYLREDSIRQSFEGLLTMWRCLSLACEEGLAHHGLGPAHHRILFMLGSHEGLLPSTLCAKLGITKQSLGRALGELKDNALVEQREDGADKRRRPIFLTAKGKDLERELFGAIRAVVIQAYKQVDGNAVDGFRRVLRAVEALSVSH</sequence>
<protein>
    <submittedName>
        <fullName evidence="2">MarR family winged helix-turn-helix transcriptional regulator</fullName>
    </submittedName>
</protein>
<dbReference type="PANTHER" id="PTHR33164">
    <property type="entry name" value="TRANSCRIPTIONAL REGULATOR, MARR FAMILY"/>
    <property type="match status" value="1"/>
</dbReference>
<comment type="caution">
    <text evidence="2">The sequence shown here is derived from an EMBL/GenBank/DDBJ whole genome shotgun (WGS) entry which is preliminary data.</text>
</comment>
<evidence type="ECO:0000313" key="3">
    <source>
        <dbReference type="Proteomes" id="UP001165575"/>
    </source>
</evidence>
<feature type="domain" description="HTH marR-type" evidence="1">
    <location>
        <begin position="18"/>
        <end position="153"/>
    </location>
</feature>
<dbReference type="InterPro" id="IPR000835">
    <property type="entry name" value="HTH_MarR-typ"/>
</dbReference>
<gene>
    <name evidence="2" type="ORF">NQF89_02910</name>
</gene>
<organism evidence="2 3">
    <name type="scientific">Bombella pollinis</name>
    <dbReference type="NCBI Taxonomy" id="2967337"/>
    <lineage>
        <taxon>Bacteria</taxon>
        <taxon>Pseudomonadati</taxon>
        <taxon>Pseudomonadota</taxon>
        <taxon>Alphaproteobacteria</taxon>
        <taxon>Acetobacterales</taxon>
        <taxon>Acetobacteraceae</taxon>
        <taxon>Bombella</taxon>
    </lineage>
</organism>
<dbReference type="SUPFAM" id="SSF46785">
    <property type="entry name" value="Winged helix' DNA-binding domain"/>
    <property type="match status" value="1"/>
</dbReference>
<reference evidence="2 3" key="1">
    <citation type="submission" date="2022-07" db="EMBL/GenBank/DDBJ databases">
        <title>Bombella genomes.</title>
        <authorList>
            <person name="Harer L."/>
            <person name="Styblova S."/>
            <person name="Ehrmann M."/>
        </authorList>
    </citation>
    <scope>NUCLEOTIDE SEQUENCE [LARGE SCALE GENOMIC DNA]</scope>
    <source>
        <strain evidence="2 3">TMW 2.2556</strain>
    </source>
</reference>
<evidence type="ECO:0000259" key="1">
    <source>
        <dbReference type="PROSITE" id="PS50995"/>
    </source>
</evidence>
<proteinExistence type="predicted"/>
<dbReference type="Gene3D" id="1.10.10.10">
    <property type="entry name" value="Winged helix-like DNA-binding domain superfamily/Winged helix DNA-binding domain"/>
    <property type="match status" value="1"/>
</dbReference>
<name>A0ABT3WJW2_9PROT</name>
<dbReference type="Pfam" id="PF12802">
    <property type="entry name" value="MarR_2"/>
    <property type="match status" value="1"/>
</dbReference>
<accession>A0ABT3WJW2</accession>
<dbReference type="InterPro" id="IPR036388">
    <property type="entry name" value="WH-like_DNA-bd_sf"/>
</dbReference>
<dbReference type="EMBL" id="JANIDX010000002">
    <property type="protein sequence ID" value="MCX5619375.1"/>
    <property type="molecule type" value="Genomic_DNA"/>
</dbReference>
<keyword evidence="3" id="KW-1185">Reference proteome</keyword>
<dbReference type="PANTHER" id="PTHR33164:SF44">
    <property type="entry name" value="TRANSCRIPTIONAL REGULATORY PROTEIN"/>
    <property type="match status" value="1"/>
</dbReference>